<evidence type="ECO:0000313" key="1">
    <source>
        <dbReference type="EMBL" id="TEB18918.1"/>
    </source>
</evidence>
<reference evidence="1 2" key="1">
    <citation type="journal article" date="2019" name="Nat. Ecol. Evol.">
        <title>Megaphylogeny resolves global patterns of mushroom evolution.</title>
        <authorList>
            <person name="Varga T."/>
            <person name="Krizsan K."/>
            <person name="Foldi C."/>
            <person name="Dima B."/>
            <person name="Sanchez-Garcia M."/>
            <person name="Sanchez-Ramirez S."/>
            <person name="Szollosi G.J."/>
            <person name="Szarkandi J.G."/>
            <person name="Papp V."/>
            <person name="Albert L."/>
            <person name="Andreopoulos W."/>
            <person name="Angelini C."/>
            <person name="Antonin V."/>
            <person name="Barry K.W."/>
            <person name="Bougher N.L."/>
            <person name="Buchanan P."/>
            <person name="Buyck B."/>
            <person name="Bense V."/>
            <person name="Catcheside P."/>
            <person name="Chovatia M."/>
            <person name="Cooper J."/>
            <person name="Damon W."/>
            <person name="Desjardin D."/>
            <person name="Finy P."/>
            <person name="Geml J."/>
            <person name="Haridas S."/>
            <person name="Hughes K."/>
            <person name="Justo A."/>
            <person name="Karasinski D."/>
            <person name="Kautmanova I."/>
            <person name="Kiss B."/>
            <person name="Kocsube S."/>
            <person name="Kotiranta H."/>
            <person name="LaButti K.M."/>
            <person name="Lechner B.E."/>
            <person name="Liimatainen K."/>
            <person name="Lipzen A."/>
            <person name="Lukacs Z."/>
            <person name="Mihaltcheva S."/>
            <person name="Morgado L.N."/>
            <person name="Niskanen T."/>
            <person name="Noordeloos M.E."/>
            <person name="Ohm R.A."/>
            <person name="Ortiz-Santana B."/>
            <person name="Ovrebo C."/>
            <person name="Racz N."/>
            <person name="Riley R."/>
            <person name="Savchenko A."/>
            <person name="Shiryaev A."/>
            <person name="Soop K."/>
            <person name="Spirin V."/>
            <person name="Szebenyi C."/>
            <person name="Tomsovsky M."/>
            <person name="Tulloss R.E."/>
            <person name="Uehling J."/>
            <person name="Grigoriev I.V."/>
            <person name="Vagvolgyi C."/>
            <person name="Papp T."/>
            <person name="Martin F.M."/>
            <person name="Miettinen O."/>
            <person name="Hibbett D.S."/>
            <person name="Nagy L.G."/>
        </authorList>
    </citation>
    <scope>NUCLEOTIDE SEQUENCE [LARGE SCALE GENOMIC DNA]</scope>
    <source>
        <strain evidence="1 2">FP101781</strain>
    </source>
</reference>
<organism evidence="1 2">
    <name type="scientific">Coprinellus micaceus</name>
    <name type="common">Glistening ink-cap mushroom</name>
    <name type="synonym">Coprinus micaceus</name>
    <dbReference type="NCBI Taxonomy" id="71717"/>
    <lineage>
        <taxon>Eukaryota</taxon>
        <taxon>Fungi</taxon>
        <taxon>Dikarya</taxon>
        <taxon>Basidiomycota</taxon>
        <taxon>Agaricomycotina</taxon>
        <taxon>Agaricomycetes</taxon>
        <taxon>Agaricomycetidae</taxon>
        <taxon>Agaricales</taxon>
        <taxon>Agaricineae</taxon>
        <taxon>Psathyrellaceae</taxon>
        <taxon>Coprinellus</taxon>
    </lineage>
</organism>
<dbReference type="EMBL" id="QPFP01000216">
    <property type="protein sequence ID" value="TEB18918.1"/>
    <property type="molecule type" value="Genomic_DNA"/>
</dbReference>
<sequence>MGACLPTCLPCSAPQPCYEIRRPMRTRRRKIGRLQFLITQVIVTLAPRLVYPFSSTRVMPDAQLASTKLSRRPMWIYKRKSSAEAFIKHRTDSEAATG</sequence>
<comment type="caution">
    <text evidence="1">The sequence shown here is derived from an EMBL/GenBank/DDBJ whole genome shotgun (WGS) entry which is preliminary data.</text>
</comment>
<accession>A0A4Y7SBY5</accession>
<protein>
    <submittedName>
        <fullName evidence="1">Uncharacterized protein</fullName>
    </submittedName>
</protein>
<dbReference type="Proteomes" id="UP000298030">
    <property type="component" value="Unassembled WGS sequence"/>
</dbReference>
<evidence type="ECO:0000313" key="2">
    <source>
        <dbReference type="Proteomes" id="UP000298030"/>
    </source>
</evidence>
<name>A0A4Y7SBY5_COPMI</name>
<proteinExistence type="predicted"/>
<keyword evidence="2" id="KW-1185">Reference proteome</keyword>
<gene>
    <name evidence="1" type="ORF">FA13DRAFT_1744953</name>
</gene>
<dbReference type="AlphaFoldDB" id="A0A4Y7SBY5"/>